<comment type="caution">
    <text evidence="1">The sequence shown here is derived from an EMBL/GenBank/DDBJ whole genome shotgun (WGS) entry which is preliminary data.</text>
</comment>
<evidence type="ECO:0000313" key="2">
    <source>
        <dbReference type="Proteomes" id="UP000324800"/>
    </source>
</evidence>
<name>A0A5J4W8A8_9EUKA</name>
<sequence length="77" mass="8857">MYSVNEDHGTDESTIDEPFHAEEVQLIEPRGFLVTGWTEIETLRIEKTNVRGYATVTLTSVILNHDLILIRRPYPNT</sequence>
<organism evidence="1 2">
    <name type="scientific">Streblomastix strix</name>
    <dbReference type="NCBI Taxonomy" id="222440"/>
    <lineage>
        <taxon>Eukaryota</taxon>
        <taxon>Metamonada</taxon>
        <taxon>Preaxostyla</taxon>
        <taxon>Oxymonadida</taxon>
        <taxon>Streblomastigidae</taxon>
        <taxon>Streblomastix</taxon>
    </lineage>
</organism>
<dbReference type="Proteomes" id="UP000324800">
    <property type="component" value="Unassembled WGS sequence"/>
</dbReference>
<accession>A0A5J4W8A8</accession>
<proteinExistence type="predicted"/>
<dbReference type="AlphaFoldDB" id="A0A5J4W8A8"/>
<gene>
    <name evidence="1" type="ORF">EZS28_013855</name>
</gene>
<dbReference type="EMBL" id="SNRW01003163">
    <property type="protein sequence ID" value="KAA6390619.1"/>
    <property type="molecule type" value="Genomic_DNA"/>
</dbReference>
<evidence type="ECO:0000313" key="1">
    <source>
        <dbReference type="EMBL" id="KAA6390619.1"/>
    </source>
</evidence>
<reference evidence="1 2" key="1">
    <citation type="submission" date="2019-03" db="EMBL/GenBank/DDBJ databases">
        <title>Single cell metagenomics reveals metabolic interactions within the superorganism composed of flagellate Streblomastix strix and complex community of Bacteroidetes bacteria on its surface.</title>
        <authorList>
            <person name="Treitli S.C."/>
            <person name="Kolisko M."/>
            <person name="Husnik F."/>
            <person name="Keeling P."/>
            <person name="Hampl V."/>
        </authorList>
    </citation>
    <scope>NUCLEOTIDE SEQUENCE [LARGE SCALE GENOMIC DNA]</scope>
    <source>
        <strain evidence="1">ST1C</strain>
    </source>
</reference>
<protein>
    <submittedName>
        <fullName evidence="1">Uncharacterized protein</fullName>
    </submittedName>
</protein>